<dbReference type="PANTHER" id="PTHR47762:SF2">
    <property type="entry name" value="OS04G0640800 PROTEIN"/>
    <property type="match status" value="1"/>
</dbReference>
<dbReference type="AlphaFoldDB" id="A0AA38GND3"/>
<dbReference type="Proteomes" id="UP000824469">
    <property type="component" value="Unassembled WGS sequence"/>
</dbReference>
<proteinExistence type="predicted"/>
<evidence type="ECO:0000313" key="2">
    <source>
        <dbReference type="EMBL" id="KAH9325108.1"/>
    </source>
</evidence>
<evidence type="ECO:0000313" key="3">
    <source>
        <dbReference type="Proteomes" id="UP000824469"/>
    </source>
</evidence>
<dbReference type="Pfam" id="PF04194">
    <property type="entry name" value="PDCD2_C"/>
    <property type="match status" value="1"/>
</dbReference>
<dbReference type="InterPro" id="IPR007320">
    <property type="entry name" value="PDCD2_C"/>
</dbReference>
<dbReference type="PANTHER" id="PTHR47762">
    <property type="entry name" value="OSJNBB0079B02.4 PROTEIN"/>
    <property type="match status" value="1"/>
</dbReference>
<feature type="domain" description="Programmed cell death protein 2 C-terminal" evidence="1">
    <location>
        <begin position="290"/>
        <end position="403"/>
    </location>
</feature>
<keyword evidence="3" id="KW-1185">Reference proteome</keyword>
<gene>
    <name evidence="2" type="ORF">KI387_005286</name>
</gene>
<feature type="non-terminal residue" evidence="2">
    <location>
        <position position="406"/>
    </location>
</feature>
<dbReference type="GO" id="GO:0005737">
    <property type="term" value="C:cytoplasm"/>
    <property type="evidence" value="ECO:0007669"/>
    <property type="project" value="InterPro"/>
</dbReference>
<dbReference type="OMA" id="MPGPWAD"/>
<comment type="caution">
    <text evidence="2">The sequence shown here is derived from an EMBL/GenBank/DDBJ whole genome shotgun (WGS) entry which is preliminary data.</text>
</comment>
<protein>
    <recommendedName>
        <fullName evidence="1">Programmed cell death protein 2 C-terminal domain-containing protein</fullName>
    </recommendedName>
</protein>
<evidence type="ECO:0000259" key="1">
    <source>
        <dbReference type="Pfam" id="PF04194"/>
    </source>
</evidence>
<reference evidence="2 3" key="1">
    <citation type="journal article" date="2021" name="Nat. Plants">
        <title>The Taxus genome provides insights into paclitaxel biosynthesis.</title>
        <authorList>
            <person name="Xiong X."/>
            <person name="Gou J."/>
            <person name="Liao Q."/>
            <person name="Li Y."/>
            <person name="Zhou Q."/>
            <person name="Bi G."/>
            <person name="Li C."/>
            <person name="Du R."/>
            <person name="Wang X."/>
            <person name="Sun T."/>
            <person name="Guo L."/>
            <person name="Liang H."/>
            <person name="Lu P."/>
            <person name="Wu Y."/>
            <person name="Zhang Z."/>
            <person name="Ro D.K."/>
            <person name="Shang Y."/>
            <person name="Huang S."/>
            <person name="Yan J."/>
        </authorList>
    </citation>
    <scope>NUCLEOTIDE SEQUENCE [LARGE SCALE GENOMIC DNA]</scope>
    <source>
        <strain evidence="2">Ta-2019</strain>
    </source>
</reference>
<sequence length="406" mass="45264">IAMGLPLPPGLVPTNKEKDVIILGMPGPWAEENCEDSDHYTTKIGGLPGWSISPEEINLELIKCGVCGGDLALVAQVYAPLDTDSIHIEERTLYIFGCPLPNCGISPLSWHTLRVQKRILIAESPQFGGVSGNSILESSTPTHGDMIGINGQEQELNSNVDEWWEDDTWRHSTNGEDSNGALDMQELGRALLEAGYMAAHPTEGQNEGSHPVVGESSQDEADILDISLPVLPCFYIYAQIESQPSHDSRVVSTWHTSMDYQGRQSYDAEDAPEETWEGEEYEHAMVLNVDRTYLKFKKRLDWYPEQCIRYGFGGQPLLANKDRGDPGVCALCGGPRVYEMQLMPPLLYYLQQACKDSESLYAVNNWEWLTLFVYTCAQSCSRATGDGSREKEWLVVEEATIIQYET</sequence>
<accession>A0AA38GND3</accession>
<name>A0AA38GND3_TAXCH</name>
<organism evidence="2 3">
    <name type="scientific">Taxus chinensis</name>
    <name type="common">Chinese yew</name>
    <name type="synonym">Taxus wallichiana var. chinensis</name>
    <dbReference type="NCBI Taxonomy" id="29808"/>
    <lineage>
        <taxon>Eukaryota</taxon>
        <taxon>Viridiplantae</taxon>
        <taxon>Streptophyta</taxon>
        <taxon>Embryophyta</taxon>
        <taxon>Tracheophyta</taxon>
        <taxon>Spermatophyta</taxon>
        <taxon>Pinopsida</taxon>
        <taxon>Pinidae</taxon>
        <taxon>Conifers II</taxon>
        <taxon>Cupressales</taxon>
        <taxon>Taxaceae</taxon>
        <taxon>Taxus</taxon>
    </lineage>
</organism>
<dbReference type="EMBL" id="JAHRHJ020000002">
    <property type="protein sequence ID" value="KAH9325108.1"/>
    <property type="molecule type" value="Genomic_DNA"/>
</dbReference>